<gene>
    <name evidence="1" type="ORF">LEP1GSC062_1834</name>
</gene>
<dbReference type="EMBL" id="AHMT02000053">
    <property type="protein sequence ID" value="EQA60751.1"/>
    <property type="molecule type" value="Genomic_DNA"/>
</dbReference>
<accession>V6HU48</accession>
<dbReference type="AlphaFoldDB" id="V6HU48"/>
<proteinExistence type="predicted"/>
<keyword evidence="2" id="KW-1185">Reference proteome</keyword>
<protein>
    <submittedName>
        <fullName evidence="1">Uncharacterized protein</fullName>
    </submittedName>
</protein>
<reference evidence="1" key="1">
    <citation type="submission" date="2013-05" db="EMBL/GenBank/DDBJ databases">
        <authorList>
            <person name="Harkins D.M."/>
            <person name="Durkin A.S."/>
            <person name="Brinkac L.M."/>
            <person name="Haft D.H."/>
            <person name="Selengut J.D."/>
            <person name="Sanka R."/>
            <person name="DePew J."/>
            <person name="Purushe J."/>
            <person name="Hartskeerl R.A."/>
            <person name="Ahmed A."/>
            <person name="van der Linden H."/>
            <person name="Goris M.G.A."/>
            <person name="Vinetz J.M."/>
            <person name="Sutton G.G."/>
            <person name="Nierman W.C."/>
            <person name="Fouts D.E."/>
        </authorList>
    </citation>
    <scope>NUCLEOTIDE SEQUENCE [LARGE SCALE GENOMIC DNA]</scope>
    <source>
        <strain evidence="1">L 60</strain>
    </source>
</reference>
<dbReference type="Proteomes" id="UP000018747">
    <property type="component" value="Unassembled WGS sequence"/>
</dbReference>
<sequence>MKQHVEIVGIIYEQFRDKATYEETLWEKYFEIVWRNYFSTGGFIRNPNVLKKILHEFSDKKDTAVLFKEFATFLFGAGI</sequence>
<organism evidence="1 2">
    <name type="scientific">Leptospira alexanderi serovar Manhao 3 str. L 60</name>
    <dbReference type="NCBI Taxonomy" id="1049759"/>
    <lineage>
        <taxon>Bacteria</taxon>
        <taxon>Pseudomonadati</taxon>
        <taxon>Spirochaetota</taxon>
        <taxon>Spirochaetia</taxon>
        <taxon>Leptospirales</taxon>
        <taxon>Leptospiraceae</taxon>
        <taxon>Leptospira</taxon>
    </lineage>
</organism>
<evidence type="ECO:0000313" key="1">
    <source>
        <dbReference type="EMBL" id="EQA60751.1"/>
    </source>
</evidence>
<name>V6HU48_9LEPT</name>
<comment type="caution">
    <text evidence="1">The sequence shown here is derived from an EMBL/GenBank/DDBJ whole genome shotgun (WGS) entry which is preliminary data.</text>
</comment>
<evidence type="ECO:0000313" key="2">
    <source>
        <dbReference type="Proteomes" id="UP000018747"/>
    </source>
</evidence>